<organism evidence="6 7">
    <name type="scientific">Alkalimarinus sediminis</name>
    <dbReference type="NCBI Taxonomy" id="1632866"/>
    <lineage>
        <taxon>Bacteria</taxon>
        <taxon>Pseudomonadati</taxon>
        <taxon>Pseudomonadota</taxon>
        <taxon>Gammaproteobacteria</taxon>
        <taxon>Alteromonadales</taxon>
        <taxon>Alteromonadaceae</taxon>
        <taxon>Alkalimarinus</taxon>
    </lineage>
</organism>
<dbReference type="KEGG" id="asem:NNL22_13990"/>
<dbReference type="EMBL" id="CP101527">
    <property type="protein sequence ID" value="UZW74127.1"/>
    <property type="molecule type" value="Genomic_DNA"/>
</dbReference>
<evidence type="ECO:0000259" key="5">
    <source>
        <dbReference type="PROSITE" id="PS50931"/>
    </source>
</evidence>
<dbReference type="Pfam" id="PF00126">
    <property type="entry name" value="HTH_1"/>
    <property type="match status" value="1"/>
</dbReference>
<evidence type="ECO:0000256" key="1">
    <source>
        <dbReference type="ARBA" id="ARBA00009437"/>
    </source>
</evidence>
<dbReference type="SUPFAM" id="SSF46785">
    <property type="entry name" value="Winged helix' DNA-binding domain"/>
    <property type="match status" value="1"/>
</dbReference>
<dbReference type="Gene3D" id="1.10.10.10">
    <property type="entry name" value="Winged helix-like DNA-binding domain superfamily/Winged helix DNA-binding domain"/>
    <property type="match status" value="1"/>
</dbReference>
<dbReference type="RefSeq" id="WP_251811272.1">
    <property type="nucleotide sequence ID" value="NZ_CP101527.1"/>
</dbReference>
<dbReference type="AlphaFoldDB" id="A0A9E8HIT6"/>
<dbReference type="PRINTS" id="PR00039">
    <property type="entry name" value="HTHLYSR"/>
</dbReference>
<evidence type="ECO:0000313" key="7">
    <source>
        <dbReference type="Proteomes" id="UP001164472"/>
    </source>
</evidence>
<dbReference type="GO" id="GO:0003700">
    <property type="term" value="F:DNA-binding transcription factor activity"/>
    <property type="evidence" value="ECO:0007669"/>
    <property type="project" value="InterPro"/>
</dbReference>
<dbReference type="PANTHER" id="PTHR30579:SF8">
    <property type="entry name" value="HTH-TYPE TRANSCRIPTIONAL REGULATOR HDFR"/>
    <property type="match status" value="1"/>
</dbReference>
<dbReference type="GO" id="GO:0003677">
    <property type="term" value="F:DNA binding"/>
    <property type="evidence" value="ECO:0007669"/>
    <property type="project" value="UniProtKB-KW"/>
</dbReference>
<proteinExistence type="inferred from homology"/>
<keyword evidence="7" id="KW-1185">Reference proteome</keyword>
<dbReference type="InterPro" id="IPR050176">
    <property type="entry name" value="LTTR"/>
</dbReference>
<dbReference type="Pfam" id="PF03466">
    <property type="entry name" value="LysR_substrate"/>
    <property type="match status" value="1"/>
</dbReference>
<keyword evidence="3" id="KW-0238">DNA-binding</keyword>
<feature type="domain" description="HTH lysR-type" evidence="5">
    <location>
        <begin position="1"/>
        <end position="58"/>
    </location>
</feature>
<dbReference type="InterPro" id="IPR000847">
    <property type="entry name" value="LysR_HTH_N"/>
</dbReference>
<gene>
    <name evidence="6" type="ORF">NNL22_13990</name>
</gene>
<dbReference type="Proteomes" id="UP001164472">
    <property type="component" value="Chromosome"/>
</dbReference>
<evidence type="ECO:0000256" key="3">
    <source>
        <dbReference type="ARBA" id="ARBA00023125"/>
    </source>
</evidence>
<dbReference type="PANTHER" id="PTHR30579">
    <property type="entry name" value="TRANSCRIPTIONAL REGULATOR"/>
    <property type="match status" value="1"/>
</dbReference>
<dbReference type="PROSITE" id="PS50931">
    <property type="entry name" value="HTH_LYSR"/>
    <property type="match status" value="1"/>
</dbReference>
<evidence type="ECO:0000256" key="2">
    <source>
        <dbReference type="ARBA" id="ARBA00023015"/>
    </source>
</evidence>
<dbReference type="InterPro" id="IPR005119">
    <property type="entry name" value="LysR_subst-bd"/>
</dbReference>
<keyword evidence="4" id="KW-0804">Transcription</keyword>
<comment type="similarity">
    <text evidence="1">Belongs to the LysR transcriptional regulatory family.</text>
</comment>
<evidence type="ECO:0000256" key="4">
    <source>
        <dbReference type="ARBA" id="ARBA00023163"/>
    </source>
</evidence>
<dbReference type="InterPro" id="IPR036388">
    <property type="entry name" value="WH-like_DNA-bd_sf"/>
</dbReference>
<protein>
    <submittedName>
        <fullName evidence="6">LysR family transcriptional regulator</fullName>
    </submittedName>
</protein>
<dbReference type="InterPro" id="IPR036390">
    <property type="entry name" value="WH_DNA-bd_sf"/>
</dbReference>
<sequence>MDVELARTFLEIMSAGSFLEAAERLHVTQTAVTARINSLEAKLDCKLFIRNRSGAKLTADGERFVDYATSLVQVWDRAQIEMKLPSGVETRLCVGGETSLWTPLLVNWVLWAQNNIENIALHTEVADPENLIEKLRTSSLDAIIVHRPNYYSGFVVEQLMEEKLIHVRSVNNPTPDLFVDWGPDFRDQFDAVLPQPRQTTYSFNFGPLALQVMLQRGGNGYFRTRVVKQYLERGVLERVPGAPEFTHPVYLVYRQGEMTEGLQKALQGLRLLADEDAHWFL</sequence>
<name>A0A9E8HIT6_9ALTE</name>
<keyword evidence="2" id="KW-0805">Transcription regulation</keyword>
<evidence type="ECO:0000313" key="6">
    <source>
        <dbReference type="EMBL" id="UZW74127.1"/>
    </source>
</evidence>
<accession>A0A9E8HIT6</accession>
<dbReference type="SUPFAM" id="SSF53850">
    <property type="entry name" value="Periplasmic binding protein-like II"/>
    <property type="match status" value="1"/>
</dbReference>
<reference evidence="6" key="1">
    <citation type="submission" date="2022-07" db="EMBL/GenBank/DDBJ databases">
        <title>Alkalimarinus sp. nov., isolated from gut of a Alitta virens.</title>
        <authorList>
            <person name="Yang A.I."/>
            <person name="Shin N.-R."/>
        </authorList>
    </citation>
    <scope>NUCLEOTIDE SEQUENCE</scope>
    <source>
        <strain evidence="6">FA028</strain>
    </source>
</reference>
<dbReference type="FunFam" id="1.10.10.10:FF:000001">
    <property type="entry name" value="LysR family transcriptional regulator"/>
    <property type="match status" value="1"/>
</dbReference>